<dbReference type="Proteomes" id="UP000492821">
    <property type="component" value="Unassembled WGS sequence"/>
</dbReference>
<reference evidence="2" key="1">
    <citation type="journal article" date="2013" name="Genetics">
        <title>The draft genome and transcriptome of Panagrellus redivivus are shaped by the harsh demands of a free-living lifestyle.</title>
        <authorList>
            <person name="Srinivasan J."/>
            <person name="Dillman A.R."/>
            <person name="Macchietto M.G."/>
            <person name="Heikkinen L."/>
            <person name="Lakso M."/>
            <person name="Fracchia K.M."/>
            <person name="Antoshechkin I."/>
            <person name="Mortazavi A."/>
            <person name="Wong G."/>
            <person name="Sternberg P.W."/>
        </authorList>
    </citation>
    <scope>NUCLEOTIDE SEQUENCE [LARGE SCALE GENOMIC DNA]</scope>
    <source>
        <strain evidence="2">MT8872</strain>
    </source>
</reference>
<evidence type="ECO:0000256" key="1">
    <source>
        <dbReference type="SAM" id="Phobius"/>
    </source>
</evidence>
<organism evidence="2 3">
    <name type="scientific">Panagrellus redivivus</name>
    <name type="common">Microworm</name>
    <dbReference type="NCBI Taxonomy" id="6233"/>
    <lineage>
        <taxon>Eukaryota</taxon>
        <taxon>Metazoa</taxon>
        <taxon>Ecdysozoa</taxon>
        <taxon>Nematoda</taxon>
        <taxon>Chromadorea</taxon>
        <taxon>Rhabditida</taxon>
        <taxon>Tylenchina</taxon>
        <taxon>Panagrolaimomorpha</taxon>
        <taxon>Panagrolaimoidea</taxon>
        <taxon>Panagrolaimidae</taxon>
        <taxon>Panagrellus</taxon>
    </lineage>
</organism>
<dbReference type="WBParaSite" id="Pan_g1597.t1">
    <property type="protein sequence ID" value="Pan_g1597.t1"/>
    <property type="gene ID" value="Pan_g1597"/>
</dbReference>
<sequence>MRTASKAVFFFFVFLVIFITTVCLWFIFNVFVERHSSIISKTGKSLVIASVVQILICVVMLYLPMIVATFAWGWNIHGSTTIANAFLLLQSFHCTVDMVDHDKRKTDAVAIIPLDKNDYYDDNDGIGYEKDF</sequence>
<feature type="transmembrane region" description="Helical" evidence="1">
    <location>
        <begin position="7"/>
        <end position="28"/>
    </location>
</feature>
<evidence type="ECO:0000313" key="2">
    <source>
        <dbReference type="Proteomes" id="UP000492821"/>
    </source>
</evidence>
<name>A0A7E4V426_PANRE</name>
<keyword evidence="1" id="KW-1133">Transmembrane helix</keyword>
<feature type="transmembrane region" description="Helical" evidence="1">
    <location>
        <begin position="48"/>
        <end position="72"/>
    </location>
</feature>
<accession>A0A7E4V426</accession>
<keyword evidence="1" id="KW-0472">Membrane</keyword>
<proteinExistence type="predicted"/>
<evidence type="ECO:0000313" key="3">
    <source>
        <dbReference type="WBParaSite" id="Pan_g1597.t1"/>
    </source>
</evidence>
<reference evidence="3" key="2">
    <citation type="submission" date="2020-10" db="UniProtKB">
        <authorList>
            <consortium name="WormBaseParasite"/>
        </authorList>
    </citation>
    <scope>IDENTIFICATION</scope>
</reference>
<keyword evidence="1" id="KW-0812">Transmembrane</keyword>
<keyword evidence="2" id="KW-1185">Reference proteome</keyword>
<protein>
    <submittedName>
        <fullName evidence="3">G_PROTEIN_RECEP_F2_4 domain-containing protein</fullName>
    </submittedName>
</protein>
<dbReference type="AlphaFoldDB" id="A0A7E4V426"/>